<organism evidence="2 3">
    <name type="scientific">Coprinopsis marcescibilis</name>
    <name type="common">Agaric fungus</name>
    <name type="synonym">Psathyrella marcescibilis</name>
    <dbReference type="NCBI Taxonomy" id="230819"/>
    <lineage>
        <taxon>Eukaryota</taxon>
        <taxon>Fungi</taxon>
        <taxon>Dikarya</taxon>
        <taxon>Basidiomycota</taxon>
        <taxon>Agaricomycotina</taxon>
        <taxon>Agaricomycetes</taxon>
        <taxon>Agaricomycetidae</taxon>
        <taxon>Agaricales</taxon>
        <taxon>Agaricineae</taxon>
        <taxon>Psathyrellaceae</taxon>
        <taxon>Coprinopsis</taxon>
    </lineage>
</organism>
<feature type="transmembrane region" description="Helical" evidence="1">
    <location>
        <begin position="214"/>
        <end position="233"/>
    </location>
</feature>
<evidence type="ECO:0000313" key="3">
    <source>
        <dbReference type="Proteomes" id="UP000307440"/>
    </source>
</evidence>
<dbReference type="STRING" id="230819.A0A5C3KH94"/>
<evidence type="ECO:0000256" key="1">
    <source>
        <dbReference type="SAM" id="Phobius"/>
    </source>
</evidence>
<feature type="transmembrane region" description="Helical" evidence="1">
    <location>
        <begin position="169"/>
        <end position="193"/>
    </location>
</feature>
<dbReference type="Proteomes" id="UP000307440">
    <property type="component" value="Unassembled WGS sequence"/>
</dbReference>
<dbReference type="EMBL" id="ML210335">
    <property type="protein sequence ID" value="TFK19559.1"/>
    <property type="molecule type" value="Genomic_DNA"/>
</dbReference>
<evidence type="ECO:0000313" key="2">
    <source>
        <dbReference type="EMBL" id="TFK19559.1"/>
    </source>
</evidence>
<feature type="transmembrane region" description="Helical" evidence="1">
    <location>
        <begin position="78"/>
        <end position="104"/>
    </location>
</feature>
<feature type="transmembrane region" description="Helical" evidence="1">
    <location>
        <begin position="116"/>
        <end position="140"/>
    </location>
</feature>
<sequence>MKVRTAEQALKYVQASVLWIQTVDYLRTLPFEIKYVWPFRRSSIKQVFLMARYSLIFDLLLILMFVRLADMSAMGCHTLLGFVSVLTFLSVVCVETFLFLRVYFVSSSRFPNVIRSYLVLHFIIVDLGKVLMTVFLAILLKDNAYNDPASGKHVHCFRLAKPFPYVDHLFTGVFPMIAPISSMLILGTCWLGLKRGRRLDSNNLISIFFQDGTLYFFCLSGISIINIAVNFAHTPRYNYLLPGAQSVFHSIMCTRTILRLRETADIQVVIGEGALTGIPRARTVLFKNK</sequence>
<keyword evidence="1" id="KW-1133">Transmembrane helix</keyword>
<keyword evidence="1" id="KW-0472">Membrane</keyword>
<feature type="transmembrane region" description="Helical" evidence="1">
    <location>
        <begin position="47"/>
        <end position="66"/>
    </location>
</feature>
<reference evidence="2 3" key="1">
    <citation type="journal article" date="2019" name="Nat. Ecol. Evol.">
        <title>Megaphylogeny resolves global patterns of mushroom evolution.</title>
        <authorList>
            <person name="Varga T."/>
            <person name="Krizsan K."/>
            <person name="Foldi C."/>
            <person name="Dima B."/>
            <person name="Sanchez-Garcia M."/>
            <person name="Sanchez-Ramirez S."/>
            <person name="Szollosi G.J."/>
            <person name="Szarkandi J.G."/>
            <person name="Papp V."/>
            <person name="Albert L."/>
            <person name="Andreopoulos W."/>
            <person name="Angelini C."/>
            <person name="Antonin V."/>
            <person name="Barry K.W."/>
            <person name="Bougher N.L."/>
            <person name="Buchanan P."/>
            <person name="Buyck B."/>
            <person name="Bense V."/>
            <person name="Catcheside P."/>
            <person name="Chovatia M."/>
            <person name="Cooper J."/>
            <person name="Damon W."/>
            <person name="Desjardin D."/>
            <person name="Finy P."/>
            <person name="Geml J."/>
            <person name="Haridas S."/>
            <person name="Hughes K."/>
            <person name="Justo A."/>
            <person name="Karasinski D."/>
            <person name="Kautmanova I."/>
            <person name="Kiss B."/>
            <person name="Kocsube S."/>
            <person name="Kotiranta H."/>
            <person name="LaButti K.M."/>
            <person name="Lechner B.E."/>
            <person name="Liimatainen K."/>
            <person name="Lipzen A."/>
            <person name="Lukacs Z."/>
            <person name="Mihaltcheva S."/>
            <person name="Morgado L.N."/>
            <person name="Niskanen T."/>
            <person name="Noordeloos M.E."/>
            <person name="Ohm R.A."/>
            <person name="Ortiz-Santana B."/>
            <person name="Ovrebo C."/>
            <person name="Racz N."/>
            <person name="Riley R."/>
            <person name="Savchenko A."/>
            <person name="Shiryaev A."/>
            <person name="Soop K."/>
            <person name="Spirin V."/>
            <person name="Szebenyi C."/>
            <person name="Tomsovsky M."/>
            <person name="Tulloss R.E."/>
            <person name="Uehling J."/>
            <person name="Grigoriev I.V."/>
            <person name="Vagvolgyi C."/>
            <person name="Papp T."/>
            <person name="Martin F.M."/>
            <person name="Miettinen O."/>
            <person name="Hibbett D.S."/>
            <person name="Nagy L.G."/>
        </authorList>
    </citation>
    <scope>NUCLEOTIDE SEQUENCE [LARGE SCALE GENOMIC DNA]</scope>
    <source>
        <strain evidence="2 3">CBS 121175</strain>
    </source>
</reference>
<accession>A0A5C3KH94</accession>
<name>A0A5C3KH94_COPMA</name>
<keyword evidence="3" id="KW-1185">Reference proteome</keyword>
<protein>
    <submittedName>
        <fullName evidence="2">Uncharacterized protein</fullName>
    </submittedName>
</protein>
<dbReference type="AlphaFoldDB" id="A0A5C3KH94"/>
<keyword evidence="1" id="KW-0812">Transmembrane</keyword>
<gene>
    <name evidence="2" type="ORF">FA15DRAFT_674326</name>
</gene>
<dbReference type="OrthoDB" id="2958007at2759"/>
<proteinExistence type="predicted"/>